<dbReference type="EMBL" id="BLLK01000047">
    <property type="protein sequence ID" value="GFH53846.1"/>
    <property type="molecule type" value="Genomic_DNA"/>
</dbReference>
<dbReference type="InterPro" id="IPR051553">
    <property type="entry name" value="Ran_GTPase-activating"/>
</dbReference>
<dbReference type="Pfam" id="PF13540">
    <property type="entry name" value="RCC1_2"/>
    <property type="match status" value="1"/>
</dbReference>
<dbReference type="InterPro" id="IPR009091">
    <property type="entry name" value="RCC1/BLIP-II"/>
</dbReference>
<feature type="compositionally biased region" description="Polar residues" evidence="2">
    <location>
        <begin position="36"/>
        <end position="48"/>
    </location>
</feature>
<organism evidence="3 4">
    <name type="scientific">Chaetoceros tenuissimus</name>
    <dbReference type="NCBI Taxonomy" id="426638"/>
    <lineage>
        <taxon>Eukaryota</taxon>
        <taxon>Sar</taxon>
        <taxon>Stramenopiles</taxon>
        <taxon>Ochrophyta</taxon>
        <taxon>Bacillariophyta</taxon>
        <taxon>Coscinodiscophyceae</taxon>
        <taxon>Chaetocerotophycidae</taxon>
        <taxon>Chaetocerotales</taxon>
        <taxon>Chaetocerotaceae</taxon>
        <taxon>Chaetoceros</taxon>
    </lineage>
</organism>
<dbReference type="AlphaFoldDB" id="A0AAD3CX48"/>
<dbReference type="GO" id="GO:0005737">
    <property type="term" value="C:cytoplasm"/>
    <property type="evidence" value="ECO:0007669"/>
    <property type="project" value="TreeGrafter"/>
</dbReference>
<dbReference type="Gene3D" id="2.130.10.30">
    <property type="entry name" value="Regulator of chromosome condensation 1/beta-lactamase-inhibitor protein II"/>
    <property type="match status" value="2"/>
</dbReference>
<gene>
    <name evidence="3" type="ORF">CTEN210_10322</name>
</gene>
<keyword evidence="4" id="KW-1185">Reference proteome</keyword>
<evidence type="ECO:0000313" key="3">
    <source>
        <dbReference type="EMBL" id="GFH53846.1"/>
    </source>
</evidence>
<evidence type="ECO:0000256" key="2">
    <source>
        <dbReference type="SAM" id="MobiDB-lite"/>
    </source>
</evidence>
<dbReference type="PANTHER" id="PTHR45982">
    <property type="entry name" value="REGULATOR OF CHROMOSOME CONDENSATION"/>
    <property type="match status" value="1"/>
</dbReference>
<dbReference type="PANTHER" id="PTHR45982:SF1">
    <property type="entry name" value="REGULATOR OF CHROMOSOME CONDENSATION"/>
    <property type="match status" value="1"/>
</dbReference>
<dbReference type="Proteomes" id="UP001054902">
    <property type="component" value="Unassembled WGS sequence"/>
</dbReference>
<protein>
    <submittedName>
        <fullName evidence="3">Uncharacterized protein</fullName>
    </submittedName>
</protein>
<evidence type="ECO:0000256" key="1">
    <source>
        <dbReference type="PROSITE-ProRule" id="PRU00235"/>
    </source>
</evidence>
<feature type="repeat" description="RCC1" evidence="1">
    <location>
        <begin position="18"/>
        <end position="79"/>
    </location>
</feature>
<accession>A0AAD3CX48</accession>
<reference evidence="3 4" key="1">
    <citation type="journal article" date="2021" name="Sci. Rep.">
        <title>The genome of the diatom Chaetoceros tenuissimus carries an ancient integrated fragment of an extant virus.</title>
        <authorList>
            <person name="Hongo Y."/>
            <person name="Kimura K."/>
            <person name="Takaki Y."/>
            <person name="Yoshida Y."/>
            <person name="Baba S."/>
            <person name="Kobayashi G."/>
            <person name="Nagasaki K."/>
            <person name="Hano T."/>
            <person name="Tomaru Y."/>
        </authorList>
    </citation>
    <scope>NUCLEOTIDE SEQUENCE [LARGE SCALE GENOMIC DNA]</scope>
    <source>
        <strain evidence="3 4">NIES-3715</strain>
    </source>
</reference>
<feature type="repeat" description="RCC1" evidence="1">
    <location>
        <begin position="329"/>
        <end position="383"/>
    </location>
</feature>
<dbReference type="SUPFAM" id="SSF50985">
    <property type="entry name" value="RCC1/BLIP-II"/>
    <property type="match status" value="1"/>
</dbReference>
<name>A0AAD3CX48_9STRA</name>
<dbReference type="PROSITE" id="PS50012">
    <property type="entry name" value="RCC1_3"/>
    <property type="match status" value="4"/>
</dbReference>
<dbReference type="PROSITE" id="PS00626">
    <property type="entry name" value="RCC1_2"/>
    <property type="match status" value="1"/>
</dbReference>
<feature type="repeat" description="RCC1" evidence="1">
    <location>
        <begin position="251"/>
        <end position="328"/>
    </location>
</feature>
<dbReference type="GO" id="GO:0005085">
    <property type="term" value="F:guanyl-nucleotide exchange factor activity"/>
    <property type="evidence" value="ECO:0007669"/>
    <property type="project" value="TreeGrafter"/>
</dbReference>
<sequence>MYRTRLLQNQVKNTASKTNVYVSGHGWTGALGQGSDIMTDSQKSSVSPSERDNDFTSLDIPNVINAAAGWGHTALITSDKKLLVCGRPYDFQQLMRLYRMPSLVRRLTVMNSMMLEKGEEPGIFAKIIDGVFRNSDKNTTDEYKRAIFPNFIEFQLPNDDVPVADNSSGKTLAASAGLTAVIGESGKLYTFGLNQRGQCGIGNRKTHHVWEPQPVIMKKSEDVSGVEGEELQDIVHVDLGLQHVLALNKNGELFGWGKGSRGQLGQADFKSQNYDDGKVSTVDLEYAAIPIDEFEIVTETSRDILRGNDAKVTSTAAGWNHSACITESNHAFIWGKNAMAEMKDGRLDPVDAPSPTLVKGLPSGMEIKDVSCGSHHTAFLLEDNSVYALGIATDTAMPIGEEAVEVVPPGLVSDLKQFTSHHDRTTIVTKDNEVLELQMWSTDELRSSAIFEPEWVEEITSDGSKIESVHRGWLHSLVLTST</sequence>
<comment type="caution">
    <text evidence="3">The sequence shown here is derived from an EMBL/GenBank/DDBJ whole genome shotgun (WGS) entry which is preliminary data.</text>
</comment>
<dbReference type="Pfam" id="PF00415">
    <property type="entry name" value="RCC1"/>
    <property type="match status" value="2"/>
</dbReference>
<proteinExistence type="predicted"/>
<evidence type="ECO:0000313" key="4">
    <source>
        <dbReference type="Proteomes" id="UP001054902"/>
    </source>
</evidence>
<feature type="region of interest" description="Disordered" evidence="2">
    <location>
        <begin position="33"/>
        <end position="52"/>
    </location>
</feature>
<feature type="repeat" description="RCC1" evidence="1">
    <location>
        <begin position="186"/>
        <end position="250"/>
    </location>
</feature>
<dbReference type="InterPro" id="IPR000408">
    <property type="entry name" value="Reg_chr_condens"/>
</dbReference>